<dbReference type="AlphaFoldDB" id="A0A1H7QAW0"/>
<dbReference type="EMBL" id="FOAF01000002">
    <property type="protein sequence ID" value="SEL44625.1"/>
    <property type="molecule type" value="Genomic_DNA"/>
</dbReference>
<dbReference type="RefSeq" id="WP_093324637.1">
    <property type="nucleotide sequence ID" value="NZ_FOAF01000002.1"/>
</dbReference>
<keyword evidence="1" id="KW-0812">Transmembrane</keyword>
<evidence type="ECO:0000256" key="1">
    <source>
        <dbReference type="SAM" id="Phobius"/>
    </source>
</evidence>
<reference evidence="3" key="1">
    <citation type="submission" date="2016-10" db="EMBL/GenBank/DDBJ databases">
        <authorList>
            <person name="Varghese N."/>
            <person name="Submissions S."/>
        </authorList>
    </citation>
    <scope>NUCLEOTIDE SEQUENCE [LARGE SCALE GENOMIC DNA]</scope>
    <source>
        <strain evidence="3">DSM 18733</strain>
    </source>
</reference>
<feature type="transmembrane region" description="Helical" evidence="1">
    <location>
        <begin position="27"/>
        <end position="51"/>
    </location>
</feature>
<keyword evidence="3" id="KW-1185">Reference proteome</keyword>
<dbReference type="OrthoDB" id="752539at2"/>
<feature type="transmembrane region" description="Helical" evidence="1">
    <location>
        <begin position="146"/>
        <end position="169"/>
    </location>
</feature>
<feature type="transmembrane region" description="Helical" evidence="1">
    <location>
        <begin position="190"/>
        <end position="209"/>
    </location>
</feature>
<proteinExistence type="predicted"/>
<accession>A0A1H7QAW0</accession>
<gene>
    <name evidence="2" type="ORF">SAMN05661044_02513</name>
</gene>
<dbReference type="STRING" id="407022.SAMN05661044_02513"/>
<keyword evidence="1" id="KW-1133">Transmembrane helix</keyword>
<evidence type="ECO:0000313" key="2">
    <source>
        <dbReference type="EMBL" id="SEL44625.1"/>
    </source>
</evidence>
<feature type="transmembrane region" description="Helical" evidence="1">
    <location>
        <begin position="57"/>
        <end position="85"/>
    </location>
</feature>
<organism evidence="2 3">
    <name type="scientific">Olivibacter domesticus</name>
    <name type="common">Pseudosphingobacterium domesticum</name>
    <dbReference type="NCBI Taxonomy" id="407022"/>
    <lineage>
        <taxon>Bacteria</taxon>
        <taxon>Pseudomonadati</taxon>
        <taxon>Bacteroidota</taxon>
        <taxon>Sphingobacteriia</taxon>
        <taxon>Sphingobacteriales</taxon>
        <taxon>Sphingobacteriaceae</taxon>
        <taxon>Olivibacter</taxon>
    </lineage>
</organism>
<keyword evidence="1" id="KW-0472">Membrane</keyword>
<feature type="transmembrane region" description="Helical" evidence="1">
    <location>
        <begin position="221"/>
        <end position="242"/>
    </location>
</feature>
<evidence type="ECO:0000313" key="3">
    <source>
        <dbReference type="Proteomes" id="UP000199421"/>
    </source>
</evidence>
<sequence>MIQFLKDSTFAVNEVINDAWLVLKRHYFSIAGLCLLLFLTSNASGILAFYFSEVSRILSSFMAFSFVVIYFGIQLTLFKYIFHVVDKDNEHLTLQDTIPTTKEISYFFVGMLSLLAIILIAFALLAVLILPVIYIYKSTAKAVDLFAFLSIIFLICFMMRVAFYPFFIIDRHEKPFKAIRLSFAITRGNFLKLLLLLTFLTILHLLSIYSNYRGYPMLSAGLSLVNSFLVVPLSSVAIALAYRQMMKEYKGEEDPTFIKNII</sequence>
<protein>
    <recommendedName>
        <fullName evidence="4">Beta-carotene 15,15'-monooxygenase</fullName>
    </recommendedName>
</protein>
<dbReference type="Proteomes" id="UP000199421">
    <property type="component" value="Unassembled WGS sequence"/>
</dbReference>
<feature type="transmembrane region" description="Helical" evidence="1">
    <location>
        <begin position="106"/>
        <end position="134"/>
    </location>
</feature>
<name>A0A1H7QAW0_OLID1</name>
<evidence type="ECO:0008006" key="4">
    <source>
        <dbReference type="Google" id="ProtNLM"/>
    </source>
</evidence>